<reference evidence="1" key="2">
    <citation type="submission" date="2015-06" db="UniProtKB">
        <authorList>
            <consortium name="EnsemblPlants"/>
        </authorList>
    </citation>
    <scope>IDENTIFICATION</scope>
    <source>
        <strain evidence="1">DM1-3 516 R44</strain>
    </source>
</reference>
<dbReference type="AlphaFoldDB" id="M1AA41"/>
<keyword evidence="2" id="KW-1185">Reference proteome</keyword>
<organism evidence="1 2">
    <name type="scientific">Solanum tuberosum</name>
    <name type="common">Potato</name>
    <dbReference type="NCBI Taxonomy" id="4113"/>
    <lineage>
        <taxon>Eukaryota</taxon>
        <taxon>Viridiplantae</taxon>
        <taxon>Streptophyta</taxon>
        <taxon>Embryophyta</taxon>
        <taxon>Tracheophyta</taxon>
        <taxon>Spermatophyta</taxon>
        <taxon>Magnoliopsida</taxon>
        <taxon>eudicotyledons</taxon>
        <taxon>Gunneridae</taxon>
        <taxon>Pentapetalae</taxon>
        <taxon>asterids</taxon>
        <taxon>lamiids</taxon>
        <taxon>Solanales</taxon>
        <taxon>Solanaceae</taxon>
        <taxon>Solanoideae</taxon>
        <taxon>Solaneae</taxon>
        <taxon>Solanum</taxon>
    </lineage>
</organism>
<dbReference type="HOGENOM" id="CLU_1848634_0_0_1"/>
<accession>M1AA41</accession>
<dbReference type="PANTHER" id="PTHR36264">
    <property type="entry name" value="SET DOMAIN-CONTAINING PROTEIN"/>
    <property type="match status" value="1"/>
</dbReference>
<name>M1AA41_SOLTU</name>
<evidence type="ECO:0000313" key="1">
    <source>
        <dbReference type="EnsemblPlants" id="PGSC0003DMT400018145"/>
    </source>
</evidence>
<dbReference type="STRING" id="4113.M1AA41"/>
<dbReference type="SUPFAM" id="SSF56112">
    <property type="entry name" value="Protein kinase-like (PK-like)"/>
    <property type="match status" value="1"/>
</dbReference>
<dbReference type="Gramene" id="PGSC0003DMT400018145">
    <property type="protein sequence ID" value="PGSC0003DMT400018145"/>
    <property type="gene ID" value="PGSC0003DMG400007039"/>
</dbReference>
<reference evidence="2" key="1">
    <citation type="journal article" date="2011" name="Nature">
        <title>Genome sequence and analysis of the tuber crop potato.</title>
        <authorList>
            <consortium name="The Potato Genome Sequencing Consortium"/>
        </authorList>
    </citation>
    <scope>NUCLEOTIDE SEQUENCE [LARGE SCALE GENOMIC DNA]</scope>
    <source>
        <strain evidence="2">cv. DM1-3 516 R44</strain>
    </source>
</reference>
<dbReference type="PaxDb" id="4113-PGSC0003DMT400018145"/>
<dbReference type="EnsemblPlants" id="PGSC0003DMT400018145">
    <property type="protein sequence ID" value="PGSC0003DMT400018145"/>
    <property type="gene ID" value="PGSC0003DMG400007039"/>
</dbReference>
<dbReference type="InParanoid" id="M1AA41"/>
<dbReference type="Gene3D" id="1.10.510.10">
    <property type="entry name" value="Transferase(Phosphotransferase) domain 1"/>
    <property type="match status" value="1"/>
</dbReference>
<evidence type="ECO:0000313" key="2">
    <source>
        <dbReference type="Proteomes" id="UP000011115"/>
    </source>
</evidence>
<sequence>MANEEAPIWKRKILTEEEEACRVNSTSPVKTRELVEIGSPLKFDSNNPWKIKKTITPQLLNLVISHSETFNYKLKYVKGKRKFSIEFEELVLDCLSSKESKRPSVGDLLQRPFFRYAKNLQWFQRRVLYAKIQCLIADV</sequence>
<dbReference type="Proteomes" id="UP000011115">
    <property type="component" value="Unassembled WGS sequence"/>
</dbReference>
<proteinExistence type="predicted"/>
<dbReference type="InterPro" id="IPR011009">
    <property type="entry name" value="Kinase-like_dom_sf"/>
</dbReference>
<dbReference type="PANTHER" id="PTHR36264:SF7">
    <property type="entry name" value="TF-B3 DOMAIN-CONTAINING PROTEIN"/>
    <property type="match status" value="1"/>
</dbReference>
<protein>
    <submittedName>
        <fullName evidence="1">Uncharacterized protein</fullName>
    </submittedName>
</protein>